<dbReference type="InterPro" id="IPR050582">
    <property type="entry name" value="HAD-like_SerB"/>
</dbReference>
<dbReference type="SUPFAM" id="SSF56784">
    <property type="entry name" value="HAD-like"/>
    <property type="match status" value="1"/>
</dbReference>
<evidence type="ECO:0000256" key="6">
    <source>
        <dbReference type="ARBA" id="ARBA00022605"/>
    </source>
</evidence>
<dbReference type="Gene3D" id="3.30.70.260">
    <property type="match status" value="1"/>
</dbReference>
<dbReference type="InterPro" id="IPR036412">
    <property type="entry name" value="HAD-like_sf"/>
</dbReference>
<dbReference type="EMBL" id="CP012808">
    <property type="protein sequence ID" value="ALH94838.1"/>
    <property type="molecule type" value="Genomic_DNA"/>
</dbReference>
<dbReference type="PANTHER" id="PTHR43344">
    <property type="entry name" value="PHOSPHOSERINE PHOSPHATASE"/>
    <property type="match status" value="1"/>
</dbReference>
<comment type="catalytic activity">
    <reaction evidence="13">
        <text>O-phospho-D-serine + H2O = D-serine + phosphate</text>
        <dbReference type="Rhea" id="RHEA:24873"/>
        <dbReference type="ChEBI" id="CHEBI:15377"/>
        <dbReference type="ChEBI" id="CHEBI:35247"/>
        <dbReference type="ChEBI" id="CHEBI:43474"/>
        <dbReference type="ChEBI" id="CHEBI:58680"/>
        <dbReference type="EC" id="3.1.3.3"/>
    </reaction>
</comment>
<feature type="domain" description="ACT" evidence="15">
    <location>
        <begin position="6"/>
        <end position="84"/>
    </location>
</feature>
<evidence type="ECO:0000256" key="12">
    <source>
        <dbReference type="ARBA" id="ARBA00048138"/>
    </source>
</evidence>
<evidence type="ECO:0000313" key="17">
    <source>
        <dbReference type="Proteomes" id="UP000064939"/>
    </source>
</evidence>
<dbReference type="SFLD" id="SFLDS00003">
    <property type="entry name" value="Haloacid_Dehalogenase"/>
    <property type="match status" value="1"/>
</dbReference>
<evidence type="ECO:0000256" key="3">
    <source>
        <dbReference type="ARBA" id="ARBA00009184"/>
    </source>
</evidence>
<dbReference type="GO" id="GO:0000287">
    <property type="term" value="F:magnesium ion binding"/>
    <property type="evidence" value="ECO:0007669"/>
    <property type="project" value="TreeGrafter"/>
</dbReference>
<evidence type="ECO:0000256" key="13">
    <source>
        <dbReference type="ARBA" id="ARBA00048523"/>
    </source>
</evidence>
<dbReference type="AlphaFoldDB" id="A0A0N9W1D9"/>
<dbReference type="NCBIfam" id="TIGR00338">
    <property type="entry name" value="serB"/>
    <property type="match status" value="1"/>
</dbReference>
<keyword evidence="8" id="KW-0378">Hydrolase</keyword>
<comment type="pathway">
    <text evidence="2">Amino-acid biosynthesis; L-serine biosynthesis; L-serine from 3-phospho-D-glycerate: step 3/3.</text>
</comment>
<dbReference type="KEGG" id="aei:AOY20_04425"/>
<proteinExistence type="inferred from homology"/>
<dbReference type="InterPro" id="IPR045865">
    <property type="entry name" value="ACT-like_dom_sf"/>
</dbReference>
<comment type="catalytic activity">
    <reaction evidence="12">
        <text>O-phospho-L-serine + H2O = L-serine + phosphate</text>
        <dbReference type="Rhea" id="RHEA:21208"/>
        <dbReference type="ChEBI" id="CHEBI:15377"/>
        <dbReference type="ChEBI" id="CHEBI:33384"/>
        <dbReference type="ChEBI" id="CHEBI:43474"/>
        <dbReference type="ChEBI" id="CHEBI:57524"/>
        <dbReference type="EC" id="3.1.3.3"/>
    </reaction>
</comment>
<dbReference type="RefSeq" id="WP_054580737.1">
    <property type="nucleotide sequence ID" value="NZ_CP012808.1"/>
</dbReference>
<keyword evidence="6" id="KW-0028">Amino-acid biosynthesis</keyword>
<dbReference type="InterPro" id="IPR004469">
    <property type="entry name" value="PSP"/>
</dbReference>
<dbReference type="CDD" id="cd04871">
    <property type="entry name" value="ACT_PSP_2"/>
    <property type="match status" value="1"/>
</dbReference>
<dbReference type="InterPro" id="IPR002912">
    <property type="entry name" value="ACT_dom"/>
</dbReference>
<comment type="cofactor">
    <cofactor evidence="1">
        <name>Mg(2+)</name>
        <dbReference type="ChEBI" id="CHEBI:18420"/>
    </cofactor>
</comment>
<dbReference type="Pfam" id="PF12710">
    <property type="entry name" value="HAD"/>
    <property type="match status" value="1"/>
</dbReference>
<feature type="active site" description="Proton donor" evidence="14">
    <location>
        <position position="199"/>
    </location>
</feature>
<evidence type="ECO:0000313" key="16">
    <source>
        <dbReference type="EMBL" id="ALH94838.1"/>
    </source>
</evidence>
<dbReference type="CDD" id="cd07500">
    <property type="entry name" value="HAD_PSP"/>
    <property type="match status" value="1"/>
</dbReference>
<dbReference type="SFLD" id="SFLDG01137">
    <property type="entry name" value="C1.6.1:_Phosphoserine_Phosphat"/>
    <property type="match status" value="1"/>
</dbReference>
<evidence type="ECO:0000256" key="1">
    <source>
        <dbReference type="ARBA" id="ARBA00001946"/>
    </source>
</evidence>
<dbReference type="SFLD" id="SFLDG01136">
    <property type="entry name" value="C1.6:_Phosphoserine_Phosphatas"/>
    <property type="match status" value="1"/>
</dbReference>
<comment type="similarity">
    <text evidence="3">Belongs to the HAD-like hydrolase superfamily. SerB family.</text>
</comment>
<keyword evidence="17" id="KW-1185">Reference proteome</keyword>
<dbReference type="GO" id="GO:0005737">
    <property type="term" value="C:cytoplasm"/>
    <property type="evidence" value="ECO:0007669"/>
    <property type="project" value="TreeGrafter"/>
</dbReference>
<gene>
    <name evidence="16" type="ORF">AOY20_04425</name>
</gene>
<evidence type="ECO:0000256" key="2">
    <source>
        <dbReference type="ARBA" id="ARBA00005135"/>
    </source>
</evidence>
<dbReference type="Gene3D" id="3.40.50.1000">
    <property type="entry name" value="HAD superfamily/HAD-like"/>
    <property type="match status" value="1"/>
</dbReference>
<accession>A0A0N9W1D9</accession>
<evidence type="ECO:0000256" key="8">
    <source>
        <dbReference type="ARBA" id="ARBA00022801"/>
    </source>
</evidence>
<dbReference type="PANTHER" id="PTHR43344:SF2">
    <property type="entry name" value="PHOSPHOSERINE PHOSPHATASE"/>
    <property type="match status" value="1"/>
</dbReference>
<sequence length="406" mass="44070">MREIILISFLGPDQPNQFTRLMQVLSAHSLQILDVGQAVIHNQLTLGIVVSSDDQTATALAMKDILILAHEIGLTVRFKPISTSVYEQWVSEGGRTRYIVTALAPELEASHLQAVTKIVSSQGFNIETVTRLSGRPSLDQQNSKPKRACVQFGLSGQMLDAVAMRAACLSLSSELNVDVAVQEDNIYRRNRRLVCFDMDSTLIEQEVIDELAKEAGVGEQVAEITERAMQGELDFQQSFRARVALLKGMDASVLPKIAERLTITEGAEQLISTLKALGYRTAILSGGFQYFAEYLQAKLGIDEVHANNLDVQDGMVTGEVTGHIVDGARKALLLTKIAEQMGISLEQTIAVGDGANDLPMLSIAGLGVAFRAKPLVRQNANQAISSVGLDGVLYLLGVHDKDLTRA</sequence>
<protein>
    <recommendedName>
        <fullName evidence="5">Phosphoserine phosphatase</fullName>
        <ecNumber evidence="4">3.1.3.3</ecNumber>
    </recommendedName>
    <alternativeName>
        <fullName evidence="11">O-phosphoserine phosphohydrolase</fullName>
    </alternativeName>
</protein>
<organism evidence="16 17">
    <name type="scientific">Acinetobacter equi</name>
    <dbReference type="NCBI Taxonomy" id="1324350"/>
    <lineage>
        <taxon>Bacteria</taxon>
        <taxon>Pseudomonadati</taxon>
        <taxon>Pseudomonadota</taxon>
        <taxon>Gammaproteobacteria</taxon>
        <taxon>Moraxellales</taxon>
        <taxon>Moraxellaceae</taxon>
        <taxon>Acinetobacter</taxon>
    </lineage>
</organism>
<evidence type="ECO:0000256" key="5">
    <source>
        <dbReference type="ARBA" id="ARBA00015196"/>
    </source>
</evidence>
<evidence type="ECO:0000256" key="10">
    <source>
        <dbReference type="ARBA" id="ARBA00023299"/>
    </source>
</evidence>
<dbReference type="GO" id="GO:0036424">
    <property type="term" value="F:L-phosphoserine phosphatase activity"/>
    <property type="evidence" value="ECO:0007669"/>
    <property type="project" value="InterPro"/>
</dbReference>
<keyword evidence="7" id="KW-0479">Metal-binding</keyword>
<feature type="active site" description="Nucleophile" evidence="14">
    <location>
        <position position="197"/>
    </location>
</feature>
<evidence type="ECO:0000259" key="15">
    <source>
        <dbReference type="PROSITE" id="PS51671"/>
    </source>
</evidence>
<dbReference type="Pfam" id="PF13740">
    <property type="entry name" value="ACT_6"/>
    <property type="match status" value="1"/>
</dbReference>
<evidence type="ECO:0000256" key="11">
    <source>
        <dbReference type="ARBA" id="ARBA00031693"/>
    </source>
</evidence>
<dbReference type="NCBIfam" id="TIGR01488">
    <property type="entry name" value="HAD-SF-IB"/>
    <property type="match status" value="1"/>
</dbReference>
<reference evidence="16 17" key="1">
    <citation type="journal article" date="2015" name="Int. J. Syst. Evol. Microbiol.">
        <title>Acinetobacter equi sp. nov. isolated from horse faeces.</title>
        <authorList>
            <person name="Poppel M.T."/>
            <person name="Skiebe E."/>
            <person name="Laue M."/>
            <person name="Bergmann H."/>
            <person name="Ebersberger I."/>
            <person name="Garn T."/>
            <person name="Fruth A."/>
            <person name="Baumgardt S."/>
            <person name="Busse H.J."/>
            <person name="Wilharm G."/>
        </authorList>
    </citation>
    <scope>NUCLEOTIDE SEQUENCE [LARGE SCALE GENOMIC DNA]</scope>
    <source>
        <strain evidence="16 17">114</strain>
    </source>
</reference>
<dbReference type="STRING" id="1324350.AOY20_04425"/>
<evidence type="ECO:0000256" key="4">
    <source>
        <dbReference type="ARBA" id="ARBA00012640"/>
    </source>
</evidence>
<evidence type="ECO:0000256" key="7">
    <source>
        <dbReference type="ARBA" id="ARBA00022723"/>
    </source>
</evidence>
<evidence type="ECO:0000256" key="14">
    <source>
        <dbReference type="PIRSR" id="PIRSR604469-1"/>
    </source>
</evidence>
<evidence type="ECO:0000256" key="9">
    <source>
        <dbReference type="ARBA" id="ARBA00022842"/>
    </source>
</evidence>
<dbReference type="EC" id="3.1.3.3" evidence="4"/>
<dbReference type="OrthoDB" id="9792539at2"/>
<dbReference type="SUPFAM" id="SSF55021">
    <property type="entry name" value="ACT-like"/>
    <property type="match status" value="1"/>
</dbReference>
<dbReference type="CDD" id="cd04870">
    <property type="entry name" value="ACT_PSP_1"/>
    <property type="match status" value="1"/>
</dbReference>
<keyword evidence="10" id="KW-0718">Serine biosynthesis</keyword>
<dbReference type="SFLD" id="SFLDF00029">
    <property type="entry name" value="phosphoserine_phosphatase"/>
    <property type="match status" value="1"/>
</dbReference>
<dbReference type="Proteomes" id="UP000064939">
    <property type="component" value="Chromosome"/>
</dbReference>
<name>A0A0N9W1D9_9GAMM</name>
<dbReference type="InterPro" id="IPR023214">
    <property type="entry name" value="HAD_sf"/>
</dbReference>
<dbReference type="UniPathway" id="UPA00135">
    <property type="reaction ID" value="UER00198"/>
</dbReference>
<keyword evidence="9" id="KW-0460">Magnesium</keyword>
<dbReference type="GO" id="GO:0006564">
    <property type="term" value="P:L-serine biosynthetic process"/>
    <property type="evidence" value="ECO:0007669"/>
    <property type="project" value="UniProtKB-KW"/>
</dbReference>
<dbReference type="PROSITE" id="PS51671">
    <property type="entry name" value="ACT"/>
    <property type="match status" value="1"/>
</dbReference>